<evidence type="ECO:0000313" key="1">
    <source>
        <dbReference type="EMBL" id="KAF0760496.1"/>
    </source>
</evidence>
<name>A0A6G0YS49_APHCR</name>
<reference evidence="1 2" key="1">
    <citation type="submission" date="2019-08" db="EMBL/GenBank/DDBJ databases">
        <title>Whole genome of Aphis craccivora.</title>
        <authorList>
            <person name="Voronova N.V."/>
            <person name="Shulinski R.S."/>
            <person name="Bandarenka Y.V."/>
            <person name="Zhorov D.G."/>
            <person name="Warner D."/>
        </authorList>
    </citation>
    <scope>NUCLEOTIDE SEQUENCE [LARGE SCALE GENOMIC DNA]</scope>
    <source>
        <strain evidence="1">180601</strain>
        <tissue evidence="1">Whole Body</tissue>
    </source>
</reference>
<dbReference type="EMBL" id="VUJU01002660">
    <property type="protein sequence ID" value="KAF0760496.1"/>
    <property type="molecule type" value="Genomic_DNA"/>
</dbReference>
<dbReference type="Proteomes" id="UP000478052">
    <property type="component" value="Unassembled WGS sequence"/>
</dbReference>
<keyword evidence="2" id="KW-1185">Reference proteome</keyword>
<comment type="caution">
    <text evidence="1">The sequence shown here is derived from an EMBL/GenBank/DDBJ whole genome shotgun (WGS) entry which is preliminary data.</text>
</comment>
<gene>
    <name evidence="1" type="ORF">FWK35_00031580</name>
</gene>
<feature type="non-terminal residue" evidence="1">
    <location>
        <position position="30"/>
    </location>
</feature>
<accession>A0A6G0YS49</accession>
<protein>
    <submittedName>
        <fullName evidence="1">Uncharacterized protein</fullName>
    </submittedName>
</protein>
<evidence type="ECO:0000313" key="2">
    <source>
        <dbReference type="Proteomes" id="UP000478052"/>
    </source>
</evidence>
<dbReference type="AlphaFoldDB" id="A0A6G0YS49"/>
<proteinExistence type="predicted"/>
<organism evidence="1 2">
    <name type="scientific">Aphis craccivora</name>
    <name type="common">Cowpea aphid</name>
    <dbReference type="NCBI Taxonomy" id="307492"/>
    <lineage>
        <taxon>Eukaryota</taxon>
        <taxon>Metazoa</taxon>
        <taxon>Ecdysozoa</taxon>
        <taxon>Arthropoda</taxon>
        <taxon>Hexapoda</taxon>
        <taxon>Insecta</taxon>
        <taxon>Pterygota</taxon>
        <taxon>Neoptera</taxon>
        <taxon>Paraneoptera</taxon>
        <taxon>Hemiptera</taxon>
        <taxon>Sternorrhyncha</taxon>
        <taxon>Aphidomorpha</taxon>
        <taxon>Aphidoidea</taxon>
        <taxon>Aphididae</taxon>
        <taxon>Aphidini</taxon>
        <taxon>Aphis</taxon>
        <taxon>Aphis</taxon>
    </lineage>
</organism>
<sequence length="30" mass="3590">MSYGHLMRIEELALYQIIKPLTIKHLLVYC</sequence>